<sequence length="782" mass="82377">MVASQRRSPACWSGIVRPTEASMSDQLHGSARSPLLAGKLVRPAAPAALLQRVRLLELLDASADVPVTVVAAGAGWGKSTLLSSWASTTSTVASTAWVSFDHADDEPSRFWTYVATALRPVVPAASERALAALAVPQVDPLDAAVPELLNALASLTDRHALVLDDLHELGARQIHEGLELFLDYLPAGLRVLIASRGEPPLPVARLRARGRLAELGPDDLRFTRDEASTLIAGVTRSAPPTALNEILAATQGWAVGLVLEALSLRDRRGRDGVAMRSGVHHAVDYLLSEVLAGQSEERRAFLLQSAALAKMSGALCDWVLERDGSAELLTDLDRAGLFTTVIDEDREWYQYHPLFRAALLQQLCDRGRAVQLQRRAGDWYVAQGFVEEAVRALLESGDRAGAARLLSSSGAEFLRVGAVGTYLQLGEQLGEDMAARSPALALSLAWAAGSTGQLHRVPRFLELAAVGPEGESSPGFVSLRGAAAALRSVYGAGDPDAALADARAAVALETDRTLPGWVVARVALGGALLAVGDTVAALDPLDDAWRSPVTALLPAVSRLEVAGLLAWALAQPAGDWPGSDLDPGQQARLRNLLTSTGAEAQATERALGDAAAPGVGLLHAAVGQLHLESGRPGPALLELRRAGDLVAVHAHPALASLVLATLAVVEVEHGDERTARGAIERARAALADGPAVPVASARLEVAEARAGRSAADGARRVLGEQLTDRELSVLRALRGPLSQREIGRELHLSINTVKGYTKSLYRKLDVVSRSEAVAVGRELGLC</sequence>
<evidence type="ECO:0000256" key="1">
    <source>
        <dbReference type="ARBA" id="ARBA00023015"/>
    </source>
</evidence>
<dbReference type="AlphaFoldDB" id="A0A510VBE5"/>
<dbReference type="EMBL" id="BJUB01000009">
    <property type="protein sequence ID" value="GEK22475.1"/>
    <property type="molecule type" value="Genomic_DNA"/>
</dbReference>
<dbReference type="PROSITE" id="PS50043">
    <property type="entry name" value="HTH_LUXR_2"/>
    <property type="match status" value="1"/>
</dbReference>
<evidence type="ECO:0000313" key="5">
    <source>
        <dbReference type="EMBL" id="GEK22475.1"/>
    </source>
</evidence>
<organism evidence="5 6">
    <name type="scientific">Cellulomonas xylanilytica</name>
    <dbReference type="NCBI Taxonomy" id="233583"/>
    <lineage>
        <taxon>Bacteria</taxon>
        <taxon>Bacillati</taxon>
        <taxon>Actinomycetota</taxon>
        <taxon>Actinomycetes</taxon>
        <taxon>Micrococcales</taxon>
        <taxon>Cellulomonadaceae</taxon>
        <taxon>Cellulomonas</taxon>
    </lineage>
</organism>
<evidence type="ECO:0000259" key="4">
    <source>
        <dbReference type="PROSITE" id="PS50043"/>
    </source>
</evidence>
<dbReference type="PANTHER" id="PTHR44688">
    <property type="entry name" value="DNA-BINDING TRANSCRIPTIONAL ACTIVATOR DEVR_DOSR"/>
    <property type="match status" value="1"/>
</dbReference>
<protein>
    <recommendedName>
        <fullName evidence="4">HTH luxR-type domain-containing protein</fullName>
    </recommendedName>
</protein>
<dbReference type="InterPro" id="IPR059106">
    <property type="entry name" value="WHD_MalT"/>
</dbReference>
<dbReference type="Proteomes" id="UP000321118">
    <property type="component" value="Unassembled WGS sequence"/>
</dbReference>
<accession>A0A510VBE5</accession>
<gene>
    <name evidence="5" type="ORF">CXY01_29950</name>
</gene>
<evidence type="ECO:0000256" key="3">
    <source>
        <dbReference type="ARBA" id="ARBA00023163"/>
    </source>
</evidence>
<dbReference type="SUPFAM" id="SSF46894">
    <property type="entry name" value="C-terminal effector domain of the bipartite response regulators"/>
    <property type="match status" value="1"/>
</dbReference>
<keyword evidence="1" id="KW-0805">Transcription regulation</keyword>
<keyword evidence="2" id="KW-0238">DNA-binding</keyword>
<dbReference type="CDD" id="cd06170">
    <property type="entry name" value="LuxR_C_like"/>
    <property type="match status" value="1"/>
</dbReference>
<proteinExistence type="predicted"/>
<dbReference type="InterPro" id="IPR000792">
    <property type="entry name" value="Tscrpt_reg_LuxR_C"/>
</dbReference>
<dbReference type="SMART" id="SM00421">
    <property type="entry name" value="HTH_LUXR"/>
    <property type="match status" value="1"/>
</dbReference>
<keyword evidence="6" id="KW-1185">Reference proteome</keyword>
<dbReference type="PANTHER" id="PTHR44688:SF16">
    <property type="entry name" value="DNA-BINDING TRANSCRIPTIONAL ACTIVATOR DEVR_DOSR"/>
    <property type="match status" value="1"/>
</dbReference>
<keyword evidence="3" id="KW-0804">Transcription</keyword>
<dbReference type="Pfam" id="PF00196">
    <property type="entry name" value="GerE"/>
    <property type="match status" value="1"/>
</dbReference>
<name>A0A510VBE5_9CELL</name>
<dbReference type="Gene3D" id="3.40.50.300">
    <property type="entry name" value="P-loop containing nucleotide triphosphate hydrolases"/>
    <property type="match status" value="1"/>
</dbReference>
<evidence type="ECO:0000256" key="2">
    <source>
        <dbReference type="ARBA" id="ARBA00023125"/>
    </source>
</evidence>
<dbReference type="SUPFAM" id="SSF52540">
    <property type="entry name" value="P-loop containing nucleoside triphosphate hydrolases"/>
    <property type="match status" value="1"/>
</dbReference>
<dbReference type="Gene3D" id="1.10.10.10">
    <property type="entry name" value="Winged helix-like DNA-binding domain superfamily/Winged helix DNA-binding domain"/>
    <property type="match status" value="1"/>
</dbReference>
<dbReference type="GO" id="GO:0003677">
    <property type="term" value="F:DNA binding"/>
    <property type="evidence" value="ECO:0007669"/>
    <property type="project" value="UniProtKB-KW"/>
</dbReference>
<dbReference type="GO" id="GO:0006355">
    <property type="term" value="P:regulation of DNA-templated transcription"/>
    <property type="evidence" value="ECO:0007669"/>
    <property type="project" value="InterPro"/>
</dbReference>
<comment type="caution">
    <text evidence="5">The sequence shown here is derived from an EMBL/GenBank/DDBJ whole genome shotgun (WGS) entry which is preliminary data.</text>
</comment>
<dbReference type="InterPro" id="IPR036388">
    <property type="entry name" value="WH-like_DNA-bd_sf"/>
</dbReference>
<reference evidence="5 6" key="1">
    <citation type="submission" date="2019-07" db="EMBL/GenBank/DDBJ databases">
        <title>Whole genome shotgun sequence of Cellulomonas xylanilytica NBRC 101102.</title>
        <authorList>
            <person name="Hosoyama A."/>
            <person name="Uohara A."/>
            <person name="Ohji S."/>
            <person name="Ichikawa N."/>
        </authorList>
    </citation>
    <scope>NUCLEOTIDE SEQUENCE [LARGE SCALE GENOMIC DNA]</scope>
    <source>
        <strain evidence="5 6">NBRC 101102</strain>
    </source>
</reference>
<feature type="domain" description="HTH luxR-type" evidence="4">
    <location>
        <begin position="715"/>
        <end position="780"/>
    </location>
</feature>
<dbReference type="Pfam" id="PF25873">
    <property type="entry name" value="WHD_MalT"/>
    <property type="match status" value="1"/>
</dbReference>
<dbReference type="InterPro" id="IPR016032">
    <property type="entry name" value="Sig_transdc_resp-reg_C-effctor"/>
</dbReference>
<dbReference type="InterPro" id="IPR027417">
    <property type="entry name" value="P-loop_NTPase"/>
</dbReference>
<evidence type="ECO:0000313" key="6">
    <source>
        <dbReference type="Proteomes" id="UP000321118"/>
    </source>
</evidence>